<reference evidence="2" key="1">
    <citation type="submission" date="2022-02" db="EMBL/GenBank/DDBJ databases">
        <title>Fredinandcohnia quinoae sp. nov. isolated from Chenopodium quinoa seeds.</title>
        <authorList>
            <person name="Saati-Santamaria Z."/>
            <person name="Flores-Felix J.D."/>
            <person name="Igual J.M."/>
            <person name="Velazquez E."/>
            <person name="Garcia-Fraile P."/>
            <person name="Martinez-Molina E."/>
        </authorList>
    </citation>
    <scope>NUCLEOTIDE SEQUENCE</scope>
    <source>
        <strain evidence="2">SECRCQ15</strain>
    </source>
</reference>
<sequence>MKITLETTLHLHDIQIRKDNKNYIVEDTKTQEFYEMPMVCIDAIELINEGCSVGEIEQKLIEKYPNEDIDVIDFVDQLLDIDLIKAINGEELKQKGRNPSKLGFEWISPTIGKVFFNKYTNYLYGALFVISISIFIINPSLFPYYRDLFIFDIMSLNILIYGILSLVLVLVHELGHILAIRSFNLPTKLEIGHRLFLVVFETDMTLAWKLPQKKRNILYLAGICFDSVILFIALLTKLIIPLPSEIISGIIGLIIFDIVVRTIYQCCIYMKTDFYFLFQNLTGCYNLMENGNQFLKNLFSKNNVKSIDLFKGEHSVVRFFSIFYVIGVGITLCLFSIFYIPQLIYMGVKVLPGLTRTMDSPLFWDAIIYSFQMFLLIGLFVFSIGKTRRRKMSKFEN</sequence>
<evidence type="ECO:0000313" key="3">
    <source>
        <dbReference type="Proteomes" id="UP001431131"/>
    </source>
</evidence>
<keyword evidence="1" id="KW-0812">Transmembrane</keyword>
<evidence type="ECO:0000256" key="1">
    <source>
        <dbReference type="SAM" id="Phobius"/>
    </source>
</evidence>
<feature type="transmembrane region" description="Helical" evidence="1">
    <location>
        <begin position="217"/>
        <end position="240"/>
    </location>
</feature>
<gene>
    <name evidence="2" type="ORF">MJG50_02920</name>
</gene>
<name>A0AAW5DW77_9BACI</name>
<keyword evidence="1" id="KW-0472">Membrane</keyword>
<accession>A0AAW5DW77</accession>
<dbReference type="AlphaFoldDB" id="A0AAW5DW77"/>
<protein>
    <submittedName>
        <fullName evidence="2">Uncharacterized protein</fullName>
    </submittedName>
</protein>
<feature type="transmembrane region" description="Helical" evidence="1">
    <location>
        <begin position="148"/>
        <end position="171"/>
    </location>
</feature>
<feature type="transmembrane region" description="Helical" evidence="1">
    <location>
        <begin position="246"/>
        <end position="264"/>
    </location>
</feature>
<organism evidence="2 3">
    <name type="scientific">Fredinandcohnia quinoae</name>
    <dbReference type="NCBI Taxonomy" id="2918902"/>
    <lineage>
        <taxon>Bacteria</taxon>
        <taxon>Bacillati</taxon>
        <taxon>Bacillota</taxon>
        <taxon>Bacilli</taxon>
        <taxon>Bacillales</taxon>
        <taxon>Bacillaceae</taxon>
        <taxon>Fredinandcohnia</taxon>
    </lineage>
</organism>
<feature type="transmembrane region" description="Helical" evidence="1">
    <location>
        <begin position="319"/>
        <end position="342"/>
    </location>
</feature>
<proteinExistence type="predicted"/>
<feature type="transmembrane region" description="Helical" evidence="1">
    <location>
        <begin position="122"/>
        <end position="142"/>
    </location>
</feature>
<keyword evidence="1" id="KW-1133">Transmembrane helix</keyword>
<keyword evidence="3" id="KW-1185">Reference proteome</keyword>
<dbReference type="Proteomes" id="UP001431131">
    <property type="component" value="Unassembled WGS sequence"/>
</dbReference>
<comment type="caution">
    <text evidence="2">The sequence shown here is derived from an EMBL/GenBank/DDBJ whole genome shotgun (WGS) entry which is preliminary data.</text>
</comment>
<evidence type="ECO:0000313" key="2">
    <source>
        <dbReference type="EMBL" id="MCH1624268.1"/>
    </source>
</evidence>
<dbReference type="EMBL" id="JAKTTI010000002">
    <property type="protein sequence ID" value="MCH1624268.1"/>
    <property type="molecule type" value="Genomic_DNA"/>
</dbReference>
<feature type="transmembrane region" description="Helical" evidence="1">
    <location>
        <begin position="362"/>
        <end position="384"/>
    </location>
</feature>
<dbReference type="RefSeq" id="WP_240252519.1">
    <property type="nucleotide sequence ID" value="NZ_JAKTTI010000002.1"/>
</dbReference>